<dbReference type="Proteomes" id="UP001370348">
    <property type="component" value="Chromosome"/>
</dbReference>
<accession>A0ABZ2M7A9</accession>
<protein>
    <submittedName>
        <fullName evidence="1">Uncharacterized protein</fullName>
    </submittedName>
</protein>
<organism evidence="1 2">
    <name type="scientific">Pendulispora albinea</name>
    <dbReference type="NCBI Taxonomy" id="2741071"/>
    <lineage>
        <taxon>Bacteria</taxon>
        <taxon>Pseudomonadati</taxon>
        <taxon>Myxococcota</taxon>
        <taxon>Myxococcia</taxon>
        <taxon>Myxococcales</taxon>
        <taxon>Sorangiineae</taxon>
        <taxon>Pendulisporaceae</taxon>
        <taxon>Pendulispora</taxon>
    </lineage>
</organism>
<keyword evidence="2" id="KW-1185">Reference proteome</keyword>
<sequence>MLVRAARPNVEAFLAGRKEHLAHLPPADGVAAMIAFFRDVHAEGCDRENDGDMLLFQWGSYDVYGTNIRELNVDITRQFISNEGKDEDMAFHSRVHGAHRVRGTVVRREKFAY</sequence>
<evidence type="ECO:0000313" key="1">
    <source>
        <dbReference type="EMBL" id="WXB18370.1"/>
    </source>
</evidence>
<dbReference type="EMBL" id="CP089984">
    <property type="protein sequence ID" value="WXB18370.1"/>
    <property type="molecule type" value="Genomic_DNA"/>
</dbReference>
<evidence type="ECO:0000313" key="2">
    <source>
        <dbReference type="Proteomes" id="UP001370348"/>
    </source>
</evidence>
<reference evidence="1 2" key="1">
    <citation type="submission" date="2021-12" db="EMBL/GenBank/DDBJ databases">
        <title>Discovery of the Pendulisporaceae a myxobacterial family with distinct sporulation behavior and unique specialized metabolism.</title>
        <authorList>
            <person name="Garcia R."/>
            <person name="Popoff A."/>
            <person name="Bader C.D."/>
            <person name="Loehr J."/>
            <person name="Walesch S."/>
            <person name="Walt C."/>
            <person name="Boldt J."/>
            <person name="Bunk B."/>
            <person name="Haeckl F.J.F.P.J."/>
            <person name="Gunesch A.P."/>
            <person name="Birkelbach J."/>
            <person name="Nuebel U."/>
            <person name="Pietschmann T."/>
            <person name="Bach T."/>
            <person name="Mueller R."/>
        </authorList>
    </citation>
    <scope>NUCLEOTIDE SEQUENCE [LARGE SCALE GENOMIC DNA]</scope>
    <source>
        <strain evidence="1 2">MSr11954</strain>
    </source>
</reference>
<name>A0ABZ2M7A9_9BACT</name>
<proteinExistence type="predicted"/>
<gene>
    <name evidence="1" type="ORF">LZC94_14110</name>
</gene>
<dbReference type="RefSeq" id="WP_394828001.1">
    <property type="nucleotide sequence ID" value="NZ_CP089984.1"/>
</dbReference>